<comment type="similarity">
    <text evidence="2 12 13">Belongs to the UvrB family.</text>
</comment>
<dbReference type="GO" id="GO:0009432">
    <property type="term" value="P:SOS response"/>
    <property type="evidence" value="ECO:0007669"/>
    <property type="project" value="UniProtKB-UniRule"/>
</dbReference>
<evidence type="ECO:0000313" key="19">
    <source>
        <dbReference type="Proteomes" id="UP000215509"/>
    </source>
</evidence>
<feature type="domain" description="UVR" evidence="15">
    <location>
        <begin position="629"/>
        <end position="664"/>
    </location>
</feature>
<keyword evidence="5 12" id="KW-0227">DNA damage</keyword>
<dbReference type="InterPro" id="IPR036876">
    <property type="entry name" value="UVR_dom_sf"/>
</dbReference>
<keyword evidence="4 12" id="KW-0547">Nucleotide-binding</keyword>
<dbReference type="SMART" id="SM00490">
    <property type="entry name" value="HELICc"/>
    <property type="match status" value="1"/>
</dbReference>
<dbReference type="InterPro" id="IPR041471">
    <property type="entry name" value="UvrB_inter"/>
</dbReference>
<keyword evidence="19" id="KW-1185">Reference proteome</keyword>
<dbReference type="SUPFAM" id="SSF52540">
    <property type="entry name" value="P-loop containing nucleoside triphosphate hydrolases"/>
    <property type="match status" value="2"/>
</dbReference>
<comment type="caution">
    <text evidence="18">The sequence shown here is derived from an EMBL/GenBank/DDBJ whole genome shotgun (WGS) entry which is preliminary data.</text>
</comment>
<gene>
    <name evidence="12" type="primary">uvrB</name>
    <name evidence="18" type="ORF">CF651_10360</name>
</gene>
<dbReference type="InterPro" id="IPR027417">
    <property type="entry name" value="P-loop_NTPase"/>
</dbReference>
<keyword evidence="12 13" id="KW-0742">SOS response</keyword>
<dbReference type="InterPro" id="IPR001650">
    <property type="entry name" value="Helicase_C-like"/>
</dbReference>
<dbReference type="PANTHER" id="PTHR24029:SF0">
    <property type="entry name" value="UVRABC SYSTEM PROTEIN B"/>
    <property type="match status" value="1"/>
</dbReference>
<feature type="short sequence motif" description="Beta-hairpin" evidence="12">
    <location>
        <begin position="98"/>
        <end position="121"/>
    </location>
</feature>
<evidence type="ECO:0000256" key="14">
    <source>
        <dbReference type="SAM" id="Coils"/>
    </source>
</evidence>
<evidence type="ECO:0000256" key="10">
    <source>
        <dbReference type="ARBA" id="ARBA00026033"/>
    </source>
</evidence>
<dbReference type="InterPro" id="IPR014001">
    <property type="entry name" value="Helicase_ATP-bd"/>
</dbReference>
<dbReference type="InterPro" id="IPR006935">
    <property type="entry name" value="Helicase/UvrB_N"/>
</dbReference>
<dbReference type="GO" id="GO:0009380">
    <property type="term" value="C:excinuclease repair complex"/>
    <property type="evidence" value="ECO:0007669"/>
    <property type="project" value="InterPro"/>
</dbReference>
<dbReference type="NCBIfam" id="TIGR00631">
    <property type="entry name" value="uvrb"/>
    <property type="match status" value="1"/>
</dbReference>
<dbReference type="GO" id="GO:0006289">
    <property type="term" value="P:nucleotide-excision repair"/>
    <property type="evidence" value="ECO:0007669"/>
    <property type="project" value="UniProtKB-UniRule"/>
</dbReference>
<keyword evidence="7 12" id="KW-0067">ATP-binding</keyword>
<comment type="subcellular location">
    <subcellularLocation>
        <location evidence="1 12 13">Cytoplasm</location>
    </subcellularLocation>
</comment>
<dbReference type="InterPro" id="IPR004807">
    <property type="entry name" value="UvrB"/>
</dbReference>
<evidence type="ECO:0000256" key="2">
    <source>
        <dbReference type="ARBA" id="ARBA00008533"/>
    </source>
</evidence>
<dbReference type="SUPFAM" id="SSF46600">
    <property type="entry name" value="C-terminal UvrC-binding domain of UvrB"/>
    <property type="match status" value="1"/>
</dbReference>
<dbReference type="PANTHER" id="PTHR24029">
    <property type="entry name" value="UVRABC SYSTEM PROTEIN B"/>
    <property type="match status" value="1"/>
</dbReference>
<evidence type="ECO:0000256" key="13">
    <source>
        <dbReference type="RuleBase" id="RU003587"/>
    </source>
</evidence>
<evidence type="ECO:0000256" key="5">
    <source>
        <dbReference type="ARBA" id="ARBA00022763"/>
    </source>
</evidence>
<evidence type="ECO:0000256" key="6">
    <source>
        <dbReference type="ARBA" id="ARBA00022769"/>
    </source>
</evidence>
<dbReference type="Proteomes" id="UP000215509">
    <property type="component" value="Unassembled WGS sequence"/>
</dbReference>
<dbReference type="InterPro" id="IPR024759">
    <property type="entry name" value="UvrB_YAD/RRR_dom"/>
</dbReference>
<feature type="domain" description="Helicase C-terminal" evidence="17">
    <location>
        <begin position="436"/>
        <end position="602"/>
    </location>
</feature>
<organism evidence="18 19">
    <name type="scientific">Paenibacillus rigui</name>
    <dbReference type="NCBI Taxonomy" id="554312"/>
    <lineage>
        <taxon>Bacteria</taxon>
        <taxon>Bacillati</taxon>
        <taxon>Bacillota</taxon>
        <taxon>Bacilli</taxon>
        <taxon>Bacillales</taxon>
        <taxon>Paenibacillaceae</taxon>
        <taxon>Paenibacillus</taxon>
    </lineage>
</organism>
<evidence type="ECO:0000256" key="3">
    <source>
        <dbReference type="ARBA" id="ARBA00022490"/>
    </source>
</evidence>
<evidence type="ECO:0000313" key="18">
    <source>
        <dbReference type="EMBL" id="OXM86327.1"/>
    </source>
</evidence>
<reference evidence="18 19" key="1">
    <citation type="submission" date="2017-07" db="EMBL/GenBank/DDBJ databases">
        <title>Genome sequencing and assembly of Paenibacillus rigui.</title>
        <authorList>
            <person name="Mayilraj S."/>
        </authorList>
    </citation>
    <scope>NUCLEOTIDE SEQUENCE [LARGE SCALE GENOMIC DNA]</scope>
    <source>
        <strain evidence="18 19">JCM 16352</strain>
    </source>
</reference>
<dbReference type="Gene3D" id="4.10.860.10">
    <property type="entry name" value="UVR domain"/>
    <property type="match status" value="1"/>
</dbReference>
<comment type="subunit">
    <text evidence="10 12 13">Forms a heterotetramer with UvrA during the search for lesions. Interacts with UvrC in an incision complex.</text>
</comment>
<feature type="coiled-coil region" evidence="14">
    <location>
        <begin position="259"/>
        <end position="290"/>
    </location>
</feature>
<keyword evidence="8 12" id="KW-0267">Excision nuclease</keyword>
<keyword evidence="6 12" id="KW-0228">DNA excision</keyword>
<evidence type="ECO:0000256" key="7">
    <source>
        <dbReference type="ARBA" id="ARBA00022840"/>
    </source>
</evidence>
<dbReference type="NCBIfam" id="NF003673">
    <property type="entry name" value="PRK05298.1"/>
    <property type="match status" value="1"/>
</dbReference>
<dbReference type="Pfam" id="PF02151">
    <property type="entry name" value="UVR"/>
    <property type="match status" value="1"/>
</dbReference>
<dbReference type="HAMAP" id="MF_00204">
    <property type="entry name" value="UvrB"/>
    <property type="match status" value="1"/>
</dbReference>
<keyword evidence="14" id="KW-0175">Coiled coil</keyword>
<dbReference type="Gene3D" id="6.10.140.240">
    <property type="match status" value="1"/>
</dbReference>
<dbReference type="PROSITE" id="PS51194">
    <property type="entry name" value="HELICASE_CTER"/>
    <property type="match status" value="1"/>
</dbReference>
<evidence type="ECO:0000256" key="1">
    <source>
        <dbReference type="ARBA" id="ARBA00004496"/>
    </source>
</evidence>
<feature type="coiled-coil region" evidence="14">
    <location>
        <begin position="625"/>
        <end position="652"/>
    </location>
</feature>
<dbReference type="CDD" id="cd17916">
    <property type="entry name" value="DEXHc_UvrB"/>
    <property type="match status" value="1"/>
</dbReference>
<dbReference type="GO" id="GO:0016887">
    <property type="term" value="F:ATP hydrolysis activity"/>
    <property type="evidence" value="ECO:0007669"/>
    <property type="project" value="InterPro"/>
</dbReference>
<evidence type="ECO:0000256" key="11">
    <source>
        <dbReference type="ARBA" id="ARBA00029504"/>
    </source>
</evidence>
<dbReference type="Pfam" id="PF17757">
    <property type="entry name" value="UvrB_inter"/>
    <property type="match status" value="1"/>
</dbReference>
<protein>
    <recommendedName>
        <fullName evidence="11 12">UvrABC system protein B</fullName>
        <shortName evidence="12">Protein UvrB</shortName>
    </recommendedName>
    <alternativeName>
        <fullName evidence="12">Excinuclease ABC subunit B</fullName>
    </alternativeName>
</protein>
<comment type="function">
    <text evidence="12">The UvrABC repair system catalyzes the recognition and processing of DNA lesions. A damage recognition complex composed of 2 UvrA and 2 UvrB subunits scans DNA for abnormalities. Upon binding of the UvrA(2)B(2) complex to a putative damaged site, the DNA wraps around one UvrB monomer. DNA wrap is dependent on ATP binding by UvrB and probably causes local melting of the DNA helix, facilitating insertion of UvrB beta-hairpin between the DNA strands. Then UvrB probes one DNA strand for the presence of a lesion. If a lesion is found the UvrA subunits dissociate and the UvrB-DNA preincision complex is formed. This complex is subsequently bound by UvrC and the second UvrB is released. If no lesion is found, the DNA wraps around the other UvrB subunit that will check the other stand for damage.</text>
</comment>
<dbReference type="GO" id="GO:0005737">
    <property type="term" value="C:cytoplasm"/>
    <property type="evidence" value="ECO:0007669"/>
    <property type="project" value="UniProtKB-SubCell"/>
</dbReference>
<proteinExistence type="inferred from homology"/>
<name>A0A229URS6_9BACL</name>
<dbReference type="CDD" id="cd18790">
    <property type="entry name" value="SF2_C_UvrB"/>
    <property type="match status" value="1"/>
</dbReference>
<evidence type="ECO:0000256" key="8">
    <source>
        <dbReference type="ARBA" id="ARBA00022881"/>
    </source>
</evidence>
<dbReference type="PROSITE" id="PS51192">
    <property type="entry name" value="HELICASE_ATP_BIND_1"/>
    <property type="match status" value="1"/>
</dbReference>
<evidence type="ECO:0000259" key="16">
    <source>
        <dbReference type="PROSITE" id="PS51192"/>
    </source>
</evidence>
<dbReference type="GO" id="GO:0005524">
    <property type="term" value="F:ATP binding"/>
    <property type="evidence" value="ECO:0007669"/>
    <property type="project" value="UniProtKB-UniRule"/>
</dbReference>
<dbReference type="GO" id="GO:0009381">
    <property type="term" value="F:excinuclease ABC activity"/>
    <property type="evidence" value="ECO:0007669"/>
    <property type="project" value="UniProtKB-UniRule"/>
</dbReference>
<dbReference type="PROSITE" id="PS50151">
    <property type="entry name" value="UVR"/>
    <property type="match status" value="1"/>
</dbReference>
<evidence type="ECO:0000256" key="12">
    <source>
        <dbReference type="HAMAP-Rule" id="MF_00204"/>
    </source>
</evidence>
<dbReference type="RefSeq" id="WP_094014785.1">
    <property type="nucleotide sequence ID" value="NZ_NMQW01000015.1"/>
</dbReference>
<dbReference type="SMART" id="SM00487">
    <property type="entry name" value="DEXDc"/>
    <property type="match status" value="1"/>
</dbReference>
<feature type="domain" description="Helicase ATP-binding" evidence="16">
    <location>
        <begin position="32"/>
        <end position="166"/>
    </location>
</feature>
<evidence type="ECO:0000256" key="4">
    <source>
        <dbReference type="ARBA" id="ARBA00022741"/>
    </source>
</evidence>
<comment type="domain">
    <text evidence="12">The beta-hairpin motif is involved in DNA binding.</text>
</comment>
<dbReference type="Pfam" id="PF04851">
    <property type="entry name" value="ResIII"/>
    <property type="match status" value="1"/>
</dbReference>
<dbReference type="AlphaFoldDB" id="A0A229URS6"/>
<evidence type="ECO:0000259" key="17">
    <source>
        <dbReference type="PROSITE" id="PS51194"/>
    </source>
</evidence>
<dbReference type="Gene3D" id="3.40.50.300">
    <property type="entry name" value="P-loop containing nucleotide triphosphate hydrolases"/>
    <property type="match status" value="3"/>
</dbReference>
<feature type="binding site" evidence="12">
    <location>
        <begin position="45"/>
        <end position="52"/>
    </location>
    <ligand>
        <name>ATP</name>
        <dbReference type="ChEBI" id="CHEBI:30616"/>
    </ligand>
</feature>
<dbReference type="EMBL" id="NMQW01000015">
    <property type="protein sequence ID" value="OXM86327.1"/>
    <property type="molecule type" value="Genomic_DNA"/>
</dbReference>
<accession>A0A229URS6</accession>
<dbReference type="Pfam" id="PF12344">
    <property type="entry name" value="UvrB"/>
    <property type="match status" value="1"/>
</dbReference>
<dbReference type="OrthoDB" id="9806651at2"/>
<sequence>MNEVPMSYKPFELVSDFAPQGDQPQAIEKLVETIQAGQRYQTLLGATGTGKTFTAAQVIARLNRPTLLIAHNKTLAAQLCAELKEFFPNNAVEYFVSYYDYYQPEAYIPSSDTFIEKDSSINEEIDKLRHSATSSLFERRDVIIVASVSCIYGLGSPIEYGNLVLSLRVGMERSRNDILHRLIDIQYQRNDINFVRGTFRVRGDVIEIFPASHGEQAVRVELFGDEIERITEIDVLTGEILGERDHIAIFPASHFVTHEDTMKRALVNIERELEERLEELRSDGKLLEAQRLEQRTRYDIEMMQEMGFCSGIENYSGPLTFRERGATPYTLFDYFPDDMLLMVDESHVTLPQIRGMYNGDRARKEVLVNHGFRLPSAMDNRPLRFEEFESKVKQAVFISATPGPFELEHCPVMVEQIIRPTGLIDPIIEVRPTKGQIDDLLGEIHERIRKDERVLVTTLTKKMAEDLTDYLKEVGIKVRYLHSDIKTLERMAILRDLRLGVFHVLVGINLLREGLDLPEVSLVTILDADKEGFLRAERSLIQTIGRAARNANGRVIMYGDKITDSMDKAIRETNRRREIQLAYNEKHGITPQTIQKKVRDVIEAVKVAESKADYLADVKDAKMSKKDRMSLIERLEQEMKEAAKNLQFERAAELRDAVLELKADL</sequence>
<keyword evidence="3 12" id="KW-0963">Cytoplasm</keyword>
<dbReference type="GO" id="GO:0003677">
    <property type="term" value="F:DNA binding"/>
    <property type="evidence" value="ECO:0007669"/>
    <property type="project" value="UniProtKB-UniRule"/>
</dbReference>
<evidence type="ECO:0000256" key="9">
    <source>
        <dbReference type="ARBA" id="ARBA00023204"/>
    </source>
</evidence>
<keyword evidence="9 12" id="KW-0234">DNA repair</keyword>
<dbReference type="Pfam" id="PF00271">
    <property type="entry name" value="Helicase_C"/>
    <property type="match status" value="1"/>
</dbReference>
<evidence type="ECO:0000259" key="15">
    <source>
        <dbReference type="PROSITE" id="PS50151"/>
    </source>
</evidence>
<dbReference type="InterPro" id="IPR001943">
    <property type="entry name" value="UVR_dom"/>
</dbReference>